<dbReference type="Pfam" id="PF04378">
    <property type="entry name" value="RsmJ"/>
    <property type="match status" value="1"/>
</dbReference>
<dbReference type="InterPro" id="IPR007473">
    <property type="entry name" value="RlmJ"/>
</dbReference>
<evidence type="ECO:0000313" key="4">
    <source>
        <dbReference type="EMBL" id="XDJ40828.1"/>
    </source>
</evidence>
<dbReference type="HAMAP" id="MF_00934">
    <property type="entry name" value="23SrRNA_methyltr_J"/>
    <property type="match status" value="1"/>
</dbReference>
<proteinExistence type="inferred from homology"/>
<dbReference type="PANTHER" id="PTHR37426:SF1">
    <property type="entry name" value="RIBOSOMAL RNA LARGE SUBUNIT METHYLTRANSFERASE J"/>
    <property type="match status" value="1"/>
</dbReference>
<feature type="binding site" evidence="1">
    <location>
        <position position="100"/>
    </location>
    <ligand>
        <name>S-adenosyl-L-methionine</name>
        <dbReference type="ChEBI" id="CHEBI:59789"/>
    </ligand>
</feature>
<gene>
    <name evidence="1 4" type="primary">rlmJ</name>
    <name evidence="4" type="ORF">ABRY99_07610</name>
    <name evidence="3" type="ORF">GCM10009108_04620</name>
</gene>
<dbReference type="EMBL" id="CP158252">
    <property type="protein sequence ID" value="XDJ40828.1"/>
    <property type="molecule type" value="Genomic_DNA"/>
</dbReference>
<reference evidence="3" key="2">
    <citation type="submission" date="2023-12" db="EMBL/GenBank/DDBJ databases">
        <authorList>
            <person name="Sun Q."/>
            <person name="Inoue M."/>
        </authorList>
    </citation>
    <scope>NUCLEOTIDE SEQUENCE</scope>
    <source>
        <strain evidence="3">JCM 15515</strain>
    </source>
</reference>
<dbReference type="GO" id="GO:0036307">
    <property type="term" value="F:23S rRNA (adenine(2030)-N(6))-methyltransferase activity"/>
    <property type="evidence" value="ECO:0007669"/>
    <property type="project" value="UniProtKB-UniRule"/>
</dbReference>
<feature type="binding site" evidence="1">
    <location>
        <position position="42"/>
    </location>
    <ligand>
        <name>S-adenosyl-L-methionine</name>
        <dbReference type="ChEBI" id="CHEBI:59789"/>
    </ligand>
</feature>
<sequence length="319" mass="35425">MFSYRHAFHAGNHADVLKHAILVQILDYFNRKDAPYWVIDTHAGAGLYALDGEWAGQSGEVVDGLDRLLGAPQPPELVARYLRAVQGFNPDGVANRYPGSPALTLHALRASDKLRLFELHPTEIEVLEDTLRQLDAPRRQVTIAREDGFAGLRRLLPPPTRRGLVLIDPSYEDKQDYRHTLQAVHAGLERFASGCFAVWYPLVQRVQAHEMARALERLPVEWLHATLTVRKPAPDGLGLHGSGMFIINPPWTLREELQAALPWLTRILAQDAHARHTLETSAQRTGPSGTPSPSAKAGLKPRRPAGSPVPAQKRSPSRK</sequence>
<protein>
    <recommendedName>
        <fullName evidence="1">Ribosomal RNA large subunit methyltransferase J</fullName>
        <ecNumber evidence="1">2.1.1.266</ecNumber>
    </recommendedName>
    <alternativeName>
        <fullName evidence="1">23S rRNA (adenine(2030)-N6)-methyltransferase</fullName>
    </alternativeName>
    <alternativeName>
        <fullName evidence="1">23S rRNA m6A2030 methyltransferase</fullName>
    </alternativeName>
</protein>
<comment type="similarity">
    <text evidence="1">Belongs to the RlmJ family.</text>
</comment>
<dbReference type="InterPro" id="IPR029063">
    <property type="entry name" value="SAM-dependent_MTases_sf"/>
</dbReference>
<name>A0AB39CFU5_9BURK</name>
<dbReference type="GO" id="GO:0005829">
    <property type="term" value="C:cytosol"/>
    <property type="evidence" value="ECO:0007669"/>
    <property type="project" value="TreeGrafter"/>
</dbReference>
<evidence type="ECO:0000256" key="2">
    <source>
        <dbReference type="SAM" id="MobiDB-lite"/>
    </source>
</evidence>
<dbReference type="GO" id="GO:0070475">
    <property type="term" value="P:rRNA base methylation"/>
    <property type="evidence" value="ECO:0007669"/>
    <property type="project" value="UniProtKB-UniRule"/>
</dbReference>
<keyword evidence="1" id="KW-0949">S-adenosyl-L-methionine</keyword>
<dbReference type="EC" id="2.1.1.266" evidence="1"/>
<feature type="region of interest" description="Disordered" evidence="2">
    <location>
        <begin position="278"/>
        <end position="319"/>
    </location>
</feature>
<keyword evidence="1" id="KW-0698">rRNA processing</keyword>
<feature type="active site" description="Proton acceptor" evidence="1">
    <location>
        <position position="168"/>
    </location>
</feature>
<feature type="binding site" evidence="1">
    <location>
        <position position="118"/>
    </location>
    <ligand>
        <name>S-adenosyl-L-methionine</name>
        <dbReference type="ChEBI" id="CHEBI:59789"/>
    </ligand>
</feature>
<feature type="site" description="Interaction with substrate rRNA" evidence="1">
    <location>
        <position position="4"/>
    </location>
</feature>
<feature type="compositionally biased region" description="Polar residues" evidence="2">
    <location>
        <begin position="279"/>
        <end position="293"/>
    </location>
</feature>
<dbReference type="GO" id="GO:0003723">
    <property type="term" value="F:RNA binding"/>
    <property type="evidence" value="ECO:0007669"/>
    <property type="project" value="UniProtKB-UniRule"/>
</dbReference>
<dbReference type="RefSeq" id="WP_343835383.1">
    <property type="nucleotide sequence ID" value="NZ_BAAAEX010000003.1"/>
</dbReference>
<reference evidence="4" key="3">
    <citation type="submission" date="2024-05" db="EMBL/GenBank/DDBJ databases">
        <authorList>
            <person name="Luo Y.-C."/>
            <person name="Nicholds J."/>
            <person name="Mortimer T."/>
            <person name="Maboni G."/>
        </authorList>
    </citation>
    <scope>NUCLEOTIDE SEQUENCE</scope>
    <source>
        <strain evidence="4">153920</strain>
    </source>
</reference>
<keyword evidence="1" id="KW-0808">Transferase</keyword>
<evidence type="ECO:0000313" key="3">
    <source>
        <dbReference type="EMBL" id="GAA0773878.1"/>
    </source>
</evidence>
<dbReference type="PANTHER" id="PTHR37426">
    <property type="entry name" value="RIBOSOMAL RNA LARGE SUBUNIT METHYLTRANSFERASE J"/>
    <property type="match status" value="1"/>
</dbReference>
<accession>A0AB39CFU5</accession>
<reference evidence="3 5" key="1">
    <citation type="journal article" date="2019" name="Int. J. Syst. Evol. Microbiol.">
        <title>The Global Catalogue of Microorganisms (GCM) 10K type strain sequencing project: providing services to taxonomists for standard genome sequencing and annotation.</title>
        <authorList>
            <consortium name="The Broad Institute Genomics Platform"/>
            <consortium name="The Broad Institute Genome Sequencing Center for Infectious Disease"/>
            <person name="Wu L."/>
            <person name="Ma J."/>
        </authorList>
    </citation>
    <scope>NUCLEOTIDE SEQUENCE [LARGE SCALE GENOMIC DNA]</scope>
    <source>
        <strain evidence="3 5">JCM 15515</strain>
    </source>
</reference>
<organism evidence="4">
    <name type="scientific">Castellaniella ginsengisoli</name>
    <dbReference type="NCBI Taxonomy" id="546114"/>
    <lineage>
        <taxon>Bacteria</taxon>
        <taxon>Pseudomonadati</taxon>
        <taxon>Pseudomonadota</taxon>
        <taxon>Betaproteobacteria</taxon>
        <taxon>Burkholderiales</taxon>
        <taxon>Alcaligenaceae</taxon>
        <taxon>Castellaniella</taxon>
    </lineage>
</organism>
<feature type="binding site" evidence="1">
    <location>
        <position position="168"/>
    </location>
    <ligand>
        <name>S-adenosyl-L-methionine</name>
        <dbReference type="ChEBI" id="CHEBI:59789"/>
    </ligand>
</feature>
<feature type="binding site" evidence="1">
    <location>
        <begin position="147"/>
        <end position="148"/>
    </location>
    <ligand>
        <name>S-adenosyl-L-methionine</name>
        <dbReference type="ChEBI" id="CHEBI:59789"/>
    </ligand>
</feature>
<feature type="binding site" evidence="1">
    <location>
        <position position="19"/>
    </location>
    <ligand>
        <name>S-adenosyl-L-methionine</name>
        <dbReference type="ChEBI" id="CHEBI:59789"/>
    </ligand>
</feature>
<dbReference type="Gene3D" id="3.40.50.150">
    <property type="entry name" value="Vaccinia Virus protein VP39"/>
    <property type="match status" value="1"/>
</dbReference>
<evidence type="ECO:0000256" key="1">
    <source>
        <dbReference type="HAMAP-Rule" id="MF_00934"/>
    </source>
</evidence>
<comment type="subunit">
    <text evidence="1">Monomer.</text>
</comment>
<dbReference type="Proteomes" id="UP001500573">
    <property type="component" value="Unassembled WGS sequence"/>
</dbReference>
<keyword evidence="1" id="KW-0489">Methyltransferase</keyword>
<comment type="function">
    <text evidence="1">Specifically methylates the adenine in position 2030 of 23S rRNA.</text>
</comment>
<dbReference type="SUPFAM" id="SSF53335">
    <property type="entry name" value="S-adenosyl-L-methionine-dependent methyltransferases"/>
    <property type="match status" value="1"/>
</dbReference>
<comment type="catalytic activity">
    <reaction evidence="1">
        <text>adenosine(2030) in 23S rRNA + S-adenosyl-L-methionine = N(6)-methyladenosine(2030) in 23S rRNA + S-adenosyl-L-homocysteine + H(+)</text>
        <dbReference type="Rhea" id="RHEA:43736"/>
        <dbReference type="Rhea" id="RHEA-COMP:10668"/>
        <dbReference type="Rhea" id="RHEA-COMP:10669"/>
        <dbReference type="ChEBI" id="CHEBI:15378"/>
        <dbReference type="ChEBI" id="CHEBI:57856"/>
        <dbReference type="ChEBI" id="CHEBI:59789"/>
        <dbReference type="ChEBI" id="CHEBI:74411"/>
        <dbReference type="ChEBI" id="CHEBI:74449"/>
        <dbReference type="EC" id="2.1.1.266"/>
    </reaction>
</comment>
<keyword evidence="1" id="KW-0694">RNA-binding</keyword>
<dbReference type="AlphaFoldDB" id="A0AB39CFU5"/>
<dbReference type="EMBL" id="BAAAEX010000003">
    <property type="protein sequence ID" value="GAA0773878.1"/>
    <property type="molecule type" value="Genomic_DNA"/>
</dbReference>
<keyword evidence="5" id="KW-1185">Reference proteome</keyword>
<evidence type="ECO:0000313" key="5">
    <source>
        <dbReference type="Proteomes" id="UP001500573"/>
    </source>
</evidence>